<evidence type="ECO:0000256" key="6">
    <source>
        <dbReference type="ARBA" id="ARBA00022777"/>
    </source>
</evidence>
<dbReference type="EC" id="2.7.13.3" evidence="2"/>
<dbReference type="CDD" id="cd00082">
    <property type="entry name" value="HisKA"/>
    <property type="match status" value="1"/>
</dbReference>
<organism evidence="14">
    <name type="scientific">Selaginella moellendorffii</name>
    <name type="common">Spikemoss</name>
    <dbReference type="NCBI Taxonomy" id="88036"/>
    <lineage>
        <taxon>Eukaryota</taxon>
        <taxon>Viridiplantae</taxon>
        <taxon>Streptophyta</taxon>
        <taxon>Embryophyta</taxon>
        <taxon>Tracheophyta</taxon>
        <taxon>Lycopodiopsida</taxon>
        <taxon>Selaginellales</taxon>
        <taxon>Selaginellaceae</taxon>
        <taxon>Selaginella</taxon>
    </lineage>
</organism>
<dbReference type="Gene3D" id="1.10.287.130">
    <property type="match status" value="1"/>
</dbReference>
<dbReference type="CDD" id="cd16922">
    <property type="entry name" value="HATPase_EvgS-ArcB-TorS-like"/>
    <property type="match status" value="1"/>
</dbReference>
<dbReference type="InParanoid" id="D8SQN6"/>
<dbReference type="PRINTS" id="PR00344">
    <property type="entry name" value="BCTRLSENSOR"/>
</dbReference>
<dbReference type="GO" id="GO:0000155">
    <property type="term" value="F:phosphorelay sensor kinase activity"/>
    <property type="evidence" value="ECO:0007669"/>
    <property type="project" value="InterPro"/>
</dbReference>
<evidence type="ECO:0000256" key="5">
    <source>
        <dbReference type="ARBA" id="ARBA00022741"/>
    </source>
</evidence>
<dbReference type="SUPFAM" id="SSF47384">
    <property type="entry name" value="Homodimeric domain of signal transducing histidine kinase"/>
    <property type="match status" value="1"/>
</dbReference>
<evidence type="ECO:0000256" key="3">
    <source>
        <dbReference type="ARBA" id="ARBA00022553"/>
    </source>
</evidence>
<gene>
    <name evidence="13" type="ORF">SELMODRAFT_1415</name>
</gene>
<dbReference type="InterPro" id="IPR004358">
    <property type="entry name" value="Sig_transdc_His_kin-like_C"/>
</dbReference>
<comment type="catalytic activity">
    <reaction evidence="1">
        <text>ATP + protein L-histidine = ADP + protein N-phospho-L-histidine.</text>
        <dbReference type="EC" id="2.7.13.3"/>
    </reaction>
</comment>
<dbReference type="InterPro" id="IPR001789">
    <property type="entry name" value="Sig_transdc_resp-reg_receiver"/>
</dbReference>
<dbReference type="InterPro" id="IPR003661">
    <property type="entry name" value="HisK_dim/P_dom"/>
</dbReference>
<reference evidence="13 14" key="1">
    <citation type="journal article" date="2011" name="Science">
        <title>The Selaginella genome identifies genetic changes associated with the evolution of vascular plants.</title>
        <authorList>
            <person name="Banks J.A."/>
            <person name="Nishiyama T."/>
            <person name="Hasebe M."/>
            <person name="Bowman J.L."/>
            <person name="Gribskov M."/>
            <person name="dePamphilis C."/>
            <person name="Albert V.A."/>
            <person name="Aono N."/>
            <person name="Aoyama T."/>
            <person name="Ambrose B.A."/>
            <person name="Ashton N.W."/>
            <person name="Axtell M.J."/>
            <person name="Barker E."/>
            <person name="Barker M.S."/>
            <person name="Bennetzen J.L."/>
            <person name="Bonawitz N.D."/>
            <person name="Chapple C."/>
            <person name="Cheng C."/>
            <person name="Correa L.G."/>
            <person name="Dacre M."/>
            <person name="DeBarry J."/>
            <person name="Dreyer I."/>
            <person name="Elias M."/>
            <person name="Engstrom E.M."/>
            <person name="Estelle M."/>
            <person name="Feng L."/>
            <person name="Finet C."/>
            <person name="Floyd S.K."/>
            <person name="Frommer W.B."/>
            <person name="Fujita T."/>
            <person name="Gramzow L."/>
            <person name="Gutensohn M."/>
            <person name="Harholt J."/>
            <person name="Hattori M."/>
            <person name="Heyl A."/>
            <person name="Hirai T."/>
            <person name="Hiwatashi Y."/>
            <person name="Ishikawa M."/>
            <person name="Iwata M."/>
            <person name="Karol K.G."/>
            <person name="Koehler B."/>
            <person name="Kolukisaoglu U."/>
            <person name="Kubo M."/>
            <person name="Kurata T."/>
            <person name="Lalonde S."/>
            <person name="Li K."/>
            <person name="Li Y."/>
            <person name="Litt A."/>
            <person name="Lyons E."/>
            <person name="Manning G."/>
            <person name="Maruyama T."/>
            <person name="Michael T.P."/>
            <person name="Mikami K."/>
            <person name="Miyazaki S."/>
            <person name="Morinaga S."/>
            <person name="Murata T."/>
            <person name="Mueller-Roeber B."/>
            <person name="Nelson D.R."/>
            <person name="Obara M."/>
            <person name="Oguri Y."/>
            <person name="Olmstead R.G."/>
            <person name="Onodera N."/>
            <person name="Petersen B.L."/>
            <person name="Pils B."/>
            <person name="Prigge M."/>
            <person name="Rensing S.A."/>
            <person name="Riano-Pachon D.M."/>
            <person name="Roberts A.W."/>
            <person name="Sato Y."/>
            <person name="Scheller H.V."/>
            <person name="Schulz B."/>
            <person name="Schulz C."/>
            <person name="Shakirov E.V."/>
            <person name="Shibagaki N."/>
            <person name="Shinohara N."/>
            <person name="Shippen D.E."/>
            <person name="Soerensen I."/>
            <person name="Sotooka R."/>
            <person name="Sugimoto N."/>
            <person name="Sugita M."/>
            <person name="Sumikawa N."/>
            <person name="Tanurdzic M."/>
            <person name="Theissen G."/>
            <person name="Ulvskov P."/>
            <person name="Wakazuki S."/>
            <person name="Weng J.K."/>
            <person name="Willats W.W."/>
            <person name="Wipf D."/>
            <person name="Wolf P.G."/>
            <person name="Yang L."/>
            <person name="Zimmer A.D."/>
            <person name="Zhu Q."/>
            <person name="Mitros T."/>
            <person name="Hellsten U."/>
            <person name="Loque D."/>
            <person name="Otillar R."/>
            <person name="Salamov A."/>
            <person name="Schmutz J."/>
            <person name="Shapiro H."/>
            <person name="Lindquist E."/>
            <person name="Lucas S."/>
            <person name="Rokhsar D."/>
            <person name="Grigoriev I.V."/>
        </authorList>
    </citation>
    <scope>NUCLEOTIDE SEQUENCE [LARGE SCALE GENOMIC DNA]</scope>
</reference>
<dbReference type="SMART" id="SM00448">
    <property type="entry name" value="REC"/>
    <property type="match status" value="1"/>
</dbReference>
<dbReference type="SUPFAM" id="SSF55874">
    <property type="entry name" value="ATPase domain of HSP90 chaperone/DNA topoisomerase II/histidine kinase"/>
    <property type="match status" value="1"/>
</dbReference>
<evidence type="ECO:0000256" key="7">
    <source>
        <dbReference type="ARBA" id="ARBA00022840"/>
    </source>
</evidence>
<feature type="non-terminal residue" evidence="13">
    <location>
        <position position="428"/>
    </location>
</feature>
<dbReference type="eggNOG" id="KOG0519">
    <property type="taxonomic scope" value="Eukaryota"/>
</dbReference>
<dbReference type="CDD" id="cd17546">
    <property type="entry name" value="REC_hyHK_CKI1_RcsC-like"/>
    <property type="match status" value="1"/>
</dbReference>
<feature type="domain" description="Histidine kinase" evidence="11">
    <location>
        <begin position="44"/>
        <end position="265"/>
    </location>
</feature>
<dbReference type="Gramene" id="EFJ13296">
    <property type="protein sequence ID" value="EFJ13296"/>
    <property type="gene ID" value="SELMODRAFT_1415"/>
</dbReference>
<evidence type="ECO:0000256" key="2">
    <source>
        <dbReference type="ARBA" id="ARBA00012438"/>
    </source>
</evidence>
<dbReference type="OMA" id="WVDTIKA"/>
<dbReference type="GO" id="GO:0005524">
    <property type="term" value="F:ATP binding"/>
    <property type="evidence" value="ECO:0007669"/>
    <property type="project" value="UniProtKB-KW"/>
</dbReference>
<dbReference type="InterPro" id="IPR036890">
    <property type="entry name" value="HATPase_C_sf"/>
</dbReference>
<feature type="coiled-coil region" evidence="10">
    <location>
        <begin position="3"/>
        <end position="30"/>
    </location>
</feature>
<dbReference type="KEGG" id="smo:SELMODRAFT_1415"/>
<dbReference type="FunFam" id="1.10.287.130:FF:000002">
    <property type="entry name" value="Two-component osmosensing histidine kinase"/>
    <property type="match status" value="1"/>
</dbReference>
<keyword evidence="6" id="KW-0418">Kinase</keyword>
<dbReference type="InterPro" id="IPR011006">
    <property type="entry name" value="CheY-like_superfamily"/>
</dbReference>
<dbReference type="PANTHER" id="PTHR45339:SF3">
    <property type="entry name" value="HISTIDINE KINASE"/>
    <property type="match status" value="1"/>
</dbReference>
<name>D8SQN6_SELML</name>
<protein>
    <recommendedName>
        <fullName evidence="2">histidine kinase</fullName>
        <ecNumber evidence="2">2.7.13.3</ecNumber>
    </recommendedName>
</protein>
<evidence type="ECO:0000256" key="4">
    <source>
        <dbReference type="ARBA" id="ARBA00022679"/>
    </source>
</evidence>
<evidence type="ECO:0000256" key="1">
    <source>
        <dbReference type="ARBA" id="ARBA00000085"/>
    </source>
</evidence>
<evidence type="ECO:0000259" key="12">
    <source>
        <dbReference type="PROSITE" id="PS50110"/>
    </source>
</evidence>
<evidence type="ECO:0000256" key="10">
    <source>
        <dbReference type="SAM" id="Coils"/>
    </source>
</evidence>
<evidence type="ECO:0000313" key="14">
    <source>
        <dbReference type="Proteomes" id="UP000001514"/>
    </source>
</evidence>
<sequence>RALARANDELASEIDERKRIEVELQMAKDAAVAADKAKSEFLANMSHEIRTPLNGIINCTELCLDTRTSLEQQEYLDLVRFSAKHLLRIITDILDFSKIEAGKLEMEEIQFSLYDQLEHAVSVLAARAHKKGLEIAWRAALDVPDQLIGDPGRLFQIFVNLIGNSIKFTEKGEVVVSAQVHNIYLDRVELIFAVKDTGVGIPKAKQSLLFQAFSQVDSSTTRWLYGGTGLGLVISSKLAAAMAGKMWVESEGKGSIFYFTAAFDIPPSCDLPLIEHSQQVRFSIFFHSPFTFDRASLGQAKLEASPEEHKSLKILVAEDNIVNQRVAVSLLRKWGHSAVIACNGAEAIEKASQETFDLILMDVQMPICDGFQATTKIREMEKNKGMSSTPIVAMTAHAMFGDGDRCIAAGMDGYISKPLNAKKLQELL</sequence>
<dbReference type="Proteomes" id="UP000001514">
    <property type="component" value="Unassembled WGS sequence"/>
</dbReference>
<evidence type="ECO:0000259" key="11">
    <source>
        <dbReference type="PROSITE" id="PS50109"/>
    </source>
</evidence>
<dbReference type="PANTHER" id="PTHR45339">
    <property type="entry name" value="HYBRID SIGNAL TRANSDUCTION HISTIDINE KINASE J"/>
    <property type="match status" value="1"/>
</dbReference>
<accession>D8SQN6</accession>
<dbReference type="Gene3D" id="3.40.50.2300">
    <property type="match status" value="1"/>
</dbReference>
<dbReference type="PROSITE" id="PS50110">
    <property type="entry name" value="RESPONSE_REGULATORY"/>
    <property type="match status" value="1"/>
</dbReference>
<keyword evidence="10" id="KW-0175">Coiled coil</keyword>
<dbReference type="SMART" id="SM00388">
    <property type="entry name" value="HisKA"/>
    <property type="match status" value="1"/>
</dbReference>
<dbReference type="Gene3D" id="3.30.565.10">
    <property type="entry name" value="Histidine kinase-like ATPase, C-terminal domain"/>
    <property type="match status" value="1"/>
</dbReference>
<dbReference type="InterPro" id="IPR003594">
    <property type="entry name" value="HATPase_dom"/>
</dbReference>
<keyword evidence="5" id="KW-0547">Nucleotide-binding</keyword>
<dbReference type="PROSITE" id="PS50109">
    <property type="entry name" value="HIS_KIN"/>
    <property type="match status" value="1"/>
</dbReference>
<dbReference type="Pfam" id="PF00072">
    <property type="entry name" value="Response_reg"/>
    <property type="match status" value="1"/>
</dbReference>
<feature type="domain" description="Response regulatory" evidence="12">
    <location>
        <begin position="313"/>
        <end position="428"/>
    </location>
</feature>
<keyword evidence="7" id="KW-0067">ATP-binding</keyword>
<feature type="modified residue" description="4-aspartylphosphate" evidence="9">
    <location>
        <position position="362"/>
    </location>
</feature>
<proteinExistence type="predicted"/>
<keyword evidence="3 9" id="KW-0597">Phosphoprotein</keyword>
<dbReference type="FunFam" id="3.30.565.10:FF:000010">
    <property type="entry name" value="Sensor histidine kinase RcsC"/>
    <property type="match status" value="1"/>
</dbReference>
<dbReference type="AlphaFoldDB" id="D8SQN6"/>
<feature type="non-terminal residue" evidence="13">
    <location>
        <position position="1"/>
    </location>
</feature>
<keyword evidence="8" id="KW-0902">Two-component regulatory system</keyword>
<evidence type="ECO:0000256" key="9">
    <source>
        <dbReference type="PROSITE-ProRule" id="PRU00169"/>
    </source>
</evidence>
<dbReference type="Pfam" id="PF02518">
    <property type="entry name" value="HATPase_c"/>
    <property type="match status" value="1"/>
</dbReference>
<keyword evidence="4" id="KW-0808">Transferase</keyword>
<dbReference type="HOGENOM" id="CLU_000445_114_15_1"/>
<dbReference type="InterPro" id="IPR036097">
    <property type="entry name" value="HisK_dim/P_sf"/>
</dbReference>
<dbReference type="SUPFAM" id="SSF52172">
    <property type="entry name" value="CheY-like"/>
    <property type="match status" value="1"/>
</dbReference>
<dbReference type="Pfam" id="PF00512">
    <property type="entry name" value="HisKA"/>
    <property type="match status" value="1"/>
</dbReference>
<evidence type="ECO:0000256" key="8">
    <source>
        <dbReference type="ARBA" id="ARBA00023012"/>
    </source>
</evidence>
<dbReference type="EMBL" id="GL377634">
    <property type="protein sequence ID" value="EFJ13296.1"/>
    <property type="molecule type" value="Genomic_DNA"/>
</dbReference>
<dbReference type="SMART" id="SM00387">
    <property type="entry name" value="HATPase_c"/>
    <property type="match status" value="1"/>
</dbReference>
<keyword evidence="14" id="KW-1185">Reference proteome</keyword>
<evidence type="ECO:0000313" key="13">
    <source>
        <dbReference type="EMBL" id="EFJ13296.1"/>
    </source>
</evidence>
<dbReference type="InterPro" id="IPR005467">
    <property type="entry name" value="His_kinase_dom"/>
</dbReference>